<comment type="caution">
    <text evidence="2">The sequence shown here is derived from an EMBL/GenBank/DDBJ whole genome shotgun (WGS) entry which is preliminary data.</text>
</comment>
<proteinExistence type="predicted"/>
<feature type="domain" description="NAD-dependent epimerase/dehydratase" evidence="1">
    <location>
        <begin position="8"/>
        <end position="194"/>
    </location>
</feature>
<evidence type="ECO:0000259" key="1">
    <source>
        <dbReference type="Pfam" id="PF01370"/>
    </source>
</evidence>
<evidence type="ECO:0000313" key="2">
    <source>
        <dbReference type="EMBL" id="TVT53812.1"/>
    </source>
</evidence>
<sequence length="275" mass="29398">MSDSTRTVVVTGANSRTGRDVLGLLARRDIRVVALVRTPEELPADEVVADWTRSSRALEVLGEASAVVHLVGVFAAPGWAAYEAGNVATTRRVVEAMNPAARLIYLSYLGANPADDNWYCKSKGLAEQLISTVADNVIFRIDAIAGGSEAPRPFELMFRQTEPDAPVRVFGDGTRRFRPVHATDVAEAITHAVHGVGPAGTYDLVGPTEFTNTGMIELVNGRAVPFEQVPVTAVSGPHAQVAELLSDQVSPSSPDTVARAFRLTLTRPEATWPTA</sequence>
<protein>
    <submittedName>
        <fullName evidence="2">Sugar nucleotide-binding protein</fullName>
    </submittedName>
</protein>
<dbReference type="SUPFAM" id="SSF51735">
    <property type="entry name" value="NAD(P)-binding Rossmann-fold domains"/>
    <property type="match status" value="1"/>
</dbReference>
<dbReference type="PANTHER" id="PTHR12126:SF11">
    <property type="entry name" value="NADH DEHYDROGENASE [UBIQUINONE] 1 ALPHA SUBCOMPLEX SUBUNIT 9, MITOCHONDRIAL"/>
    <property type="match status" value="1"/>
</dbReference>
<dbReference type="OrthoDB" id="8715857at2"/>
<gene>
    <name evidence="2" type="ORF">FNH05_11275</name>
</gene>
<keyword evidence="3" id="KW-1185">Reference proteome</keyword>
<dbReference type="Proteomes" id="UP000320011">
    <property type="component" value="Unassembled WGS sequence"/>
</dbReference>
<dbReference type="PANTHER" id="PTHR12126">
    <property type="entry name" value="NADH-UBIQUINONE OXIDOREDUCTASE 39 KDA SUBUNIT-RELATED"/>
    <property type="match status" value="1"/>
</dbReference>
<dbReference type="InterPro" id="IPR051207">
    <property type="entry name" value="ComplexI_NDUFA9_subunit"/>
</dbReference>
<name>A0A558CYG4_9PSEU</name>
<reference evidence="2 3" key="1">
    <citation type="submission" date="2019-07" db="EMBL/GenBank/DDBJ databases">
        <authorList>
            <person name="Duangmal K."/>
            <person name="Teo W.F.A."/>
        </authorList>
    </citation>
    <scope>NUCLEOTIDE SEQUENCE [LARGE SCALE GENOMIC DNA]</scope>
    <source>
        <strain evidence="2 3">TBRC 6029</strain>
    </source>
</reference>
<reference evidence="2 3" key="2">
    <citation type="submission" date="2019-08" db="EMBL/GenBank/DDBJ databases">
        <title>Amycolatopsis acidicola sp. nov., isolated from peat swamp forest soil.</title>
        <authorList>
            <person name="Srisuk N."/>
        </authorList>
    </citation>
    <scope>NUCLEOTIDE SEQUENCE [LARGE SCALE GENOMIC DNA]</scope>
    <source>
        <strain evidence="2 3">TBRC 6029</strain>
    </source>
</reference>
<dbReference type="InterPro" id="IPR036291">
    <property type="entry name" value="NAD(P)-bd_dom_sf"/>
</dbReference>
<dbReference type="InterPro" id="IPR001509">
    <property type="entry name" value="Epimerase_deHydtase"/>
</dbReference>
<dbReference type="Gene3D" id="3.40.50.720">
    <property type="entry name" value="NAD(P)-binding Rossmann-like Domain"/>
    <property type="match status" value="1"/>
</dbReference>
<organism evidence="2 3">
    <name type="scientific">Amycolatopsis rhizosphaerae</name>
    <dbReference type="NCBI Taxonomy" id="2053003"/>
    <lineage>
        <taxon>Bacteria</taxon>
        <taxon>Bacillati</taxon>
        <taxon>Actinomycetota</taxon>
        <taxon>Actinomycetes</taxon>
        <taxon>Pseudonocardiales</taxon>
        <taxon>Pseudonocardiaceae</taxon>
        <taxon>Amycolatopsis</taxon>
    </lineage>
</organism>
<dbReference type="RefSeq" id="WP_144587299.1">
    <property type="nucleotide sequence ID" value="NZ_VJWX01000082.1"/>
</dbReference>
<dbReference type="EMBL" id="VJWX01000082">
    <property type="protein sequence ID" value="TVT53812.1"/>
    <property type="molecule type" value="Genomic_DNA"/>
</dbReference>
<evidence type="ECO:0000313" key="3">
    <source>
        <dbReference type="Proteomes" id="UP000320011"/>
    </source>
</evidence>
<accession>A0A558CYG4</accession>
<dbReference type="AlphaFoldDB" id="A0A558CYG4"/>
<dbReference type="Pfam" id="PF01370">
    <property type="entry name" value="Epimerase"/>
    <property type="match status" value="1"/>
</dbReference>
<dbReference type="GO" id="GO:0044877">
    <property type="term" value="F:protein-containing complex binding"/>
    <property type="evidence" value="ECO:0007669"/>
    <property type="project" value="TreeGrafter"/>
</dbReference>